<comment type="caution">
    <text evidence="11">The sequence shown here is derived from an EMBL/GenBank/DDBJ whole genome shotgun (WGS) entry which is preliminary data.</text>
</comment>
<dbReference type="Gene3D" id="3.10.20.410">
    <property type="match status" value="1"/>
</dbReference>
<feature type="non-terminal residue" evidence="11">
    <location>
        <position position="415"/>
    </location>
</feature>
<evidence type="ECO:0000256" key="3">
    <source>
        <dbReference type="ARBA" id="ARBA00022448"/>
    </source>
</evidence>
<evidence type="ECO:0000256" key="8">
    <source>
        <dbReference type="RuleBase" id="RU003884"/>
    </source>
</evidence>
<feature type="chain" id="PRO_5004811710" evidence="9">
    <location>
        <begin position="30"/>
        <end position="415"/>
    </location>
</feature>
<dbReference type="Gene3D" id="2.60.40.3110">
    <property type="match status" value="1"/>
</dbReference>
<evidence type="ECO:0000256" key="2">
    <source>
        <dbReference type="ARBA" id="ARBA00008064"/>
    </source>
</evidence>
<dbReference type="GO" id="GO:0015473">
    <property type="term" value="F:fimbrial usher porin activity"/>
    <property type="evidence" value="ECO:0007669"/>
    <property type="project" value="InterPro"/>
</dbReference>
<dbReference type="Pfam" id="PF13954">
    <property type="entry name" value="PapC_N"/>
    <property type="match status" value="1"/>
</dbReference>
<dbReference type="PANTHER" id="PTHR30451">
    <property type="entry name" value="OUTER MEMBRANE USHER PROTEIN"/>
    <property type="match status" value="1"/>
</dbReference>
<reference evidence="11 12" key="1">
    <citation type="submission" date="2013-12" db="EMBL/GenBank/DDBJ databases">
        <title>A Varibaculum cambriense genome reconstructed from a premature infant gut community with otherwise low bacterial novelty that shifts toward anaerobic metabolism during the third week of life.</title>
        <authorList>
            <person name="Brown C.T."/>
            <person name="Sharon I."/>
            <person name="Thomas B.C."/>
            <person name="Castelle C.J."/>
            <person name="Morowitz M.J."/>
            <person name="Banfield J.F."/>
        </authorList>
    </citation>
    <scope>NUCLEOTIDE SEQUENCE [LARGE SCALE GENOMIC DNA]</scope>
    <source>
        <strain evidence="12">DORA_A_5_14_21</strain>
    </source>
</reference>
<evidence type="ECO:0000256" key="4">
    <source>
        <dbReference type="ARBA" id="ARBA00022692"/>
    </source>
</evidence>
<keyword evidence="6 8" id="KW-0472">Membrane</keyword>
<proteinExistence type="inferred from homology"/>
<feature type="domain" description="PapC N-terminal" evidence="10">
    <location>
        <begin position="34"/>
        <end position="180"/>
    </location>
</feature>
<evidence type="ECO:0000256" key="6">
    <source>
        <dbReference type="ARBA" id="ARBA00023136"/>
    </source>
</evidence>
<feature type="signal peptide" evidence="9">
    <location>
        <begin position="1"/>
        <end position="29"/>
    </location>
</feature>
<keyword evidence="4 8" id="KW-0812">Transmembrane</keyword>
<evidence type="ECO:0000313" key="12">
    <source>
        <dbReference type="Proteomes" id="UP000018853"/>
    </source>
</evidence>
<dbReference type="GO" id="GO:0009279">
    <property type="term" value="C:cell outer membrane"/>
    <property type="evidence" value="ECO:0007669"/>
    <property type="project" value="UniProtKB-SubCell"/>
</dbReference>
<dbReference type="InterPro" id="IPR025885">
    <property type="entry name" value="PapC_N"/>
</dbReference>
<accession>W1XDR1</accession>
<keyword evidence="8" id="KW-1029">Fimbrium biogenesis</keyword>
<name>W1XDR1_ECOLX</name>
<evidence type="ECO:0000256" key="7">
    <source>
        <dbReference type="ARBA" id="ARBA00023237"/>
    </source>
</evidence>
<gene>
    <name evidence="11" type="ORF">Q609_ECAC00098G0007</name>
</gene>
<evidence type="ECO:0000256" key="1">
    <source>
        <dbReference type="ARBA" id="ARBA00004571"/>
    </source>
</evidence>
<evidence type="ECO:0000256" key="9">
    <source>
        <dbReference type="SAM" id="SignalP"/>
    </source>
</evidence>
<dbReference type="PROSITE" id="PS01151">
    <property type="entry name" value="FIMBRIAL_USHER"/>
    <property type="match status" value="1"/>
</dbReference>
<evidence type="ECO:0000313" key="11">
    <source>
        <dbReference type="EMBL" id="ETJ28453.1"/>
    </source>
</evidence>
<evidence type="ECO:0000259" key="10">
    <source>
        <dbReference type="Pfam" id="PF13954"/>
    </source>
</evidence>
<protein>
    <submittedName>
        <fullName evidence="11">Outer membrane usher protein papC</fullName>
    </submittedName>
</protein>
<dbReference type="AlphaFoldDB" id="W1XDR1"/>
<sequence length="415" mass="46081">MPEHSFLRLRGLSWWIALAISGSPFNALADDTIQFDGRFLDLKGNTKIDLGRFSQKGYVEPGKYNLRVHVNNQPLPDDYDIYWYATENDPNKSYACLSPELVAQFGLKEDIAKNLQWIRDGQCLNTALLAGTEISGDLGQSALLVSVPQAYLEYTDSEWDPPSRWDDGIPGLIADYSINAQTRHENGGDDTNDISGNGTVGVNVGPWRLRADWQSDYQHTRSNDDGDTDDSGTQKNWEWSRYYAWRALPSLKAKLSLGEDYLNSDIFDGFSYIGGSISTDDQMLPPNLRGYAPDISGVAHTTAKVTVTQMGRVIYETQVPAGPFRIQDIGDSVSGTLHVRIEEQNGQVQEYDVSTASMPFLTRPGQVRYKVTMGRPQNWDHQVAGSFFSGGEASWGIANGWSLYGGALADENYQS</sequence>
<dbReference type="InterPro" id="IPR018030">
    <property type="entry name" value="Fimbrial_membr_usher_CS"/>
</dbReference>
<dbReference type="PANTHER" id="PTHR30451:SF10">
    <property type="entry name" value="OUTER MEMBRANE USHER PROTEIN YFCU-RELATED"/>
    <property type="match status" value="1"/>
</dbReference>
<comment type="subcellular location">
    <subcellularLocation>
        <location evidence="1 8">Cell outer membrane</location>
        <topology evidence="1 8">Multi-pass membrane protein</topology>
    </subcellularLocation>
</comment>
<dbReference type="InterPro" id="IPR000015">
    <property type="entry name" value="Fimb_usher"/>
</dbReference>
<dbReference type="EMBL" id="AZLZ01000098">
    <property type="protein sequence ID" value="ETJ28453.1"/>
    <property type="molecule type" value="Genomic_DNA"/>
</dbReference>
<dbReference type="GO" id="GO:0009297">
    <property type="term" value="P:pilus assembly"/>
    <property type="evidence" value="ECO:0007669"/>
    <property type="project" value="InterPro"/>
</dbReference>
<dbReference type="SUPFAM" id="SSF141729">
    <property type="entry name" value="FimD N-terminal domain-like"/>
    <property type="match status" value="1"/>
</dbReference>
<comment type="similarity">
    <text evidence="2 8">Belongs to the fimbrial export usher family.</text>
</comment>
<organism evidence="11 12">
    <name type="scientific">Escherichia coli DORA_A_5_14_21</name>
    <dbReference type="NCBI Taxonomy" id="1403943"/>
    <lineage>
        <taxon>Bacteria</taxon>
        <taxon>Pseudomonadati</taxon>
        <taxon>Pseudomonadota</taxon>
        <taxon>Gammaproteobacteria</taxon>
        <taxon>Enterobacterales</taxon>
        <taxon>Enterobacteriaceae</taxon>
        <taxon>Escherichia</taxon>
    </lineage>
</organism>
<dbReference type="InterPro" id="IPR037224">
    <property type="entry name" value="PapC_N_sf"/>
</dbReference>
<dbReference type="Proteomes" id="UP000018853">
    <property type="component" value="Unassembled WGS sequence"/>
</dbReference>
<keyword evidence="5 9" id="KW-0732">Signal</keyword>
<keyword evidence="7 8" id="KW-0998">Cell outer membrane</keyword>
<evidence type="ECO:0000256" key="5">
    <source>
        <dbReference type="ARBA" id="ARBA00022729"/>
    </source>
</evidence>
<dbReference type="Pfam" id="PF00577">
    <property type="entry name" value="Usher"/>
    <property type="match status" value="1"/>
</dbReference>
<keyword evidence="3 8" id="KW-0813">Transport</keyword>